<comment type="caution">
    <text evidence="1">The sequence shown here is derived from an EMBL/GenBank/DDBJ whole genome shotgun (WGS) entry which is preliminary data.</text>
</comment>
<gene>
    <name evidence="1" type="ORF">ILUMI_04242</name>
</gene>
<reference evidence="1" key="1">
    <citation type="submission" date="2019-08" db="EMBL/GenBank/DDBJ databases">
        <title>The genome of the North American firefly Photinus pyralis.</title>
        <authorList>
            <consortium name="Photinus pyralis genome working group"/>
            <person name="Fallon T.R."/>
            <person name="Sander Lower S.E."/>
            <person name="Weng J.-K."/>
        </authorList>
    </citation>
    <scope>NUCLEOTIDE SEQUENCE</scope>
    <source>
        <strain evidence="1">TRF0915ILg1</strain>
        <tissue evidence="1">Whole body</tissue>
    </source>
</reference>
<accession>A0A8K0GLD7</accession>
<proteinExistence type="predicted"/>
<dbReference type="InterPro" id="IPR010512">
    <property type="entry name" value="DUF1091"/>
</dbReference>
<evidence type="ECO:0000313" key="1">
    <source>
        <dbReference type="EMBL" id="KAF2901948.1"/>
    </source>
</evidence>
<evidence type="ECO:0000313" key="2">
    <source>
        <dbReference type="Proteomes" id="UP000801492"/>
    </source>
</evidence>
<dbReference type="AlphaFoldDB" id="A0A8K0GLD7"/>
<protein>
    <submittedName>
        <fullName evidence="1">Uncharacterized protein</fullName>
    </submittedName>
</protein>
<dbReference type="Proteomes" id="UP000801492">
    <property type="component" value="Unassembled WGS sequence"/>
</dbReference>
<name>A0A8K0GLD7_IGNLU</name>
<organism evidence="1 2">
    <name type="scientific">Ignelater luminosus</name>
    <name type="common">Cucubano</name>
    <name type="synonym">Pyrophorus luminosus</name>
    <dbReference type="NCBI Taxonomy" id="2038154"/>
    <lineage>
        <taxon>Eukaryota</taxon>
        <taxon>Metazoa</taxon>
        <taxon>Ecdysozoa</taxon>
        <taxon>Arthropoda</taxon>
        <taxon>Hexapoda</taxon>
        <taxon>Insecta</taxon>
        <taxon>Pterygota</taxon>
        <taxon>Neoptera</taxon>
        <taxon>Endopterygota</taxon>
        <taxon>Coleoptera</taxon>
        <taxon>Polyphaga</taxon>
        <taxon>Elateriformia</taxon>
        <taxon>Elateroidea</taxon>
        <taxon>Elateridae</taxon>
        <taxon>Agrypninae</taxon>
        <taxon>Pyrophorini</taxon>
        <taxon>Ignelater</taxon>
    </lineage>
</organism>
<sequence>MDVCREHGKNSFGTFDVFDYTNQTFICPLDKGYYYVEGYRPDETKWPTFIPGDYKVDLNITYKGDTLARLAWYLTLIKYEEPEDS</sequence>
<dbReference type="Pfam" id="PF06477">
    <property type="entry name" value="DUF1091"/>
    <property type="match status" value="1"/>
</dbReference>
<keyword evidence="2" id="KW-1185">Reference proteome</keyword>
<dbReference type="EMBL" id="VTPC01001442">
    <property type="protein sequence ID" value="KAF2901948.1"/>
    <property type="molecule type" value="Genomic_DNA"/>
</dbReference>